<organism evidence="2">
    <name type="scientific">Pseudothermotoga hypogea</name>
    <dbReference type="NCBI Taxonomy" id="57487"/>
    <lineage>
        <taxon>Bacteria</taxon>
        <taxon>Thermotogati</taxon>
        <taxon>Thermotogota</taxon>
        <taxon>Thermotogae</taxon>
        <taxon>Thermotogales</taxon>
        <taxon>Thermotogaceae</taxon>
        <taxon>Pseudothermotoga</taxon>
    </lineage>
</organism>
<keyword evidence="2" id="KW-0413">Isomerase</keyword>
<proteinExistence type="predicted"/>
<dbReference type="PANTHER" id="PTHR12110:SF53">
    <property type="entry name" value="BLR5974 PROTEIN"/>
    <property type="match status" value="1"/>
</dbReference>
<dbReference type="SUPFAM" id="SSF51658">
    <property type="entry name" value="Xylose isomerase-like"/>
    <property type="match status" value="1"/>
</dbReference>
<dbReference type="GO" id="GO:0016853">
    <property type="term" value="F:isomerase activity"/>
    <property type="evidence" value="ECO:0007669"/>
    <property type="project" value="UniProtKB-KW"/>
</dbReference>
<reference evidence="2" key="1">
    <citation type="journal article" date="2020" name="mSystems">
        <title>Genome- and Community-Level Interaction Insights into Carbon Utilization and Element Cycling Functions of Hydrothermarchaeota in Hydrothermal Sediment.</title>
        <authorList>
            <person name="Zhou Z."/>
            <person name="Liu Y."/>
            <person name="Xu W."/>
            <person name="Pan J."/>
            <person name="Luo Z.H."/>
            <person name="Li M."/>
        </authorList>
    </citation>
    <scope>NUCLEOTIDE SEQUENCE [LARGE SCALE GENOMIC DNA]</scope>
    <source>
        <strain evidence="2">SpSt-86</strain>
    </source>
</reference>
<dbReference type="PANTHER" id="PTHR12110">
    <property type="entry name" value="HYDROXYPYRUVATE ISOMERASE"/>
    <property type="match status" value="1"/>
</dbReference>
<dbReference type="InterPro" id="IPR036237">
    <property type="entry name" value="Xyl_isomerase-like_sf"/>
</dbReference>
<comment type="caution">
    <text evidence="2">The sequence shown here is derived from an EMBL/GenBank/DDBJ whole genome shotgun (WGS) entry which is preliminary data.</text>
</comment>
<evidence type="ECO:0000259" key="1">
    <source>
        <dbReference type="Pfam" id="PF01261"/>
    </source>
</evidence>
<accession>A0A832I7W0</accession>
<sequence>MYEAIYNNYSIRLRLVSIHYRLFRKITKDEGDSVVRLIGINIDTKRLSGSEEKFKEELEKFECLGFDCVEIPPAGLDVIFNGEIVPERLNRIAQVLKRSSLKFTVHGPDPVDLTSDRKEDLQILSATIDFASSIGALTVVHHSGWFGKDEEKKRREIENLKRLCTKLEKTNVCLVVENTKQLVEHTLQIVTAVNHPQVKLLIDVGHLFLKVRGNERKFLEQLTLGLPHTFELHVHDNFGKLEDDAESSLSRELHFAYLYGVGDLHLPLGLGKIPFERVFELVRERFDGIVVLEINDLNRFERDIPETLEKLKALSNVGGVQRA</sequence>
<protein>
    <submittedName>
        <fullName evidence="2">Sugar phosphate isomerase/epimerase</fullName>
    </submittedName>
</protein>
<evidence type="ECO:0000313" key="2">
    <source>
        <dbReference type="EMBL" id="HGZ79910.1"/>
    </source>
</evidence>
<dbReference type="InterPro" id="IPR013022">
    <property type="entry name" value="Xyl_isomerase-like_TIM-brl"/>
</dbReference>
<dbReference type="Pfam" id="PF01261">
    <property type="entry name" value="AP_endonuc_2"/>
    <property type="match status" value="1"/>
</dbReference>
<dbReference type="AlphaFoldDB" id="A0A832I7W0"/>
<dbReference type="InterPro" id="IPR050312">
    <property type="entry name" value="IolE/XylAMocC-like"/>
</dbReference>
<dbReference type="EMBL" id="DTKQ01000052">
    <property type="protein sequence ID" value="HGZ79910.1"/>
    <property type="molecule type" value="Genomic_DNA"/>
</dbReference>
<feature type="domain" description="Xylose isomerase-like TIM barrel" evidence="1">
    <location>
        <begin position="64"/>
        <end position="313"/>
    </location>
</feature>
<gene>
    <name evidence="2" type="ORF">ENW55_07990</name>
</gene>
<name>A0A832I7W0_9THEM</name>
<dbReference type="Gene3D" id="3.20.20.150">
    <property type="entry name" value="Divalent-metal-dependent TIM barrel enzymes"/>
    <property type="match status" value="1"/>
</dbReference>